<dbReference type="GO" id="GO:0005886">
    <property type="term" value="C:plasma membrane"/>
    <property type="evidence" value="ECO:0007669"/>
    <property type="project" value="UniProtKB-SubCell"/>
</dbReference>
<dbReference type="EMBL" id="CP006681">
    <property type="protein sequence ID" value="AHI53272.1"/>
    <property type="molecule type" value="Genomic_DNA"/>
</dbReference>
<protein>
    <submittedName>
        <fullName evidence="9">ABC transporter permease</fullName>
    </submittedName>
</protein>
<feature type="transmembrane region" description="Helical" evidence="7">
    <location>
        <begin position="534"/>
        <end position="557"/>
    </location>
</feature>
<name>W6A8E4_9MOLU</name>
<dbReference type="STRING" id="1276246.SCULI_v1c09320"/>
<feature type="transmembrane region" description="Helical" evidence="7">
    <location>
        <begin position="464"/>
        <end position="489"/>
    </location>
</feature>
<keyword evidence="2" id="KW-1003">Cell membrane</keyword>
<dbReference type="OrthoDB" id="393409at2"/>
<evidence type="ECO:0000256" key="7">
    <source>
        <dbReference type="SAM" id="Phobius"/>
    </source>
</evidence>
<dbReference type="PANTHER" id="PTHR30572:SF4">
    <property type="entry name" value="ABC TRANSPORTER PERMEASE YTRF"/>
    <property type="match status" value="1"/>
</dbReference>
<evidence type="ECO:0000256" key="2">
    <source>
        <dbReference type="ARBA" id="ARBA00022475"/>
    </source>
</evidence>
<evidence type="ECO:0000256" key="4">
    <source>
        <dbReference type="ARBA" id="ARBA00022989"/>
    </source>
</evidence>
<evidence type="ECO:0000256" key="3">
    <source>
        <dbReference type="ARBA" id="ARBA00022692"/>
    </source>
</evidence>
<dbReference type="PANTHER" id="PTHR30572">
    <property type="entry name" value="MEMBRANE COMPONENT OF TRANSPORTER-RELATED"/>
    <property type="match status" value="1"/>
</dbReference>
<accession>W6A8E4</accession>
<comment type="subcellular location">
    <subcellularLocation>
        <location evidence="1">Cell membrane</location>
        <topology evidence="1">Multi-pass membrane protein</topology>
    </subcellularLocation>
</comment>
<keyword evidence="4 7" id="KW-1133">Transmembrane helix</keyword>
<dbReference type="Proteomes" id="UP000019267">
    <property type="component" value="Chromosome"/>
</dbReference>
<evidence type="ECO:0000259" key="8">
    <source>
        <dbReference type="Pfam" id="PF02687"/>
    </source>
</evidence>
<feature type="transmembrane region" description="Helical" evidence="7">
    <location>
        <begin position="364"/>
        <end position="389"/>
    </location>
</feature>
<feature type="transmembrane region" description="Helical" evidence="7">
    <location>
        <begin position="1370"/>
        <end position="1391"/>
    </location>
</feature>
<dbReference type="HOGENOM" id="CLU_255567_0_0_14"/>
<feature type="transmembrane region" description="Helical" evidence="7">
    <location>
        <begin position="418"/>
        <end position="444"/>
    </location>
</feature>
<dbReference type="RefSeq" id="WP_025363496.1">
    <property type="nucleotide sequence ID" value="NZ_CP006681.1"/>
</dbReference>
<reference evidence="9 10" key="1">
    <citation type="journal article" date="2014" name="Genome Biol. Evol.">
        <title>Molecular evolution of the substrate utilization strategies and putative virulence factors in mosquito-associated Spiroplasma species.</title>
        <authorList>
            <person name="Chang T.H."/>
            <person name="Lo W.S."/>
            <person name="Ku C."/>
            <person name="Chen L.L."/>
            <person name="Kuo C.H."/>
        </authorList>
    </citation>
    <scope>NUCLEOTIDE SEQUENCE [LARGE SCALE GENOMIC DNA]</scope>
    <source>
        <strain evidence="9">AES-1</strain>
    </source>
</reference>
<dbReference type="KEGG" id="scq:SCULI_v1c09320"/>
<dbReference type="InterPro" id="IPR050250">
    <property type="entry name" value="Macrolide_Exporter_MacB"/>
</dbReference>
<keyword evidence="10" id="KW-1185">Reference proteome</keyword>
<organism evidence="9 10">
    <name type="scientific">Spiroplasma culicicola AES-1</name>
    <dbReference type="NCBI Taxonomy" id="1276246"/>
    <lineage>
        <taxon>Bacteria</taxon>
        <taxon>Bacillati</taxon>
        <taxon>Mycoplasmatota</taxon>
        <taxon>Mollicutes</taxon>
        <taxon>Entomoplasmatales</taxon>
        <taxon>Spiroplasmataceae</taxon>
        <taxon>Spiroplasma</taxon>
    </lineage>
</organism>
<feature type="transmembrane region" description="Helical" evidence="7">
    <location>
        <begin position="1331"/>
        <end position="1350"/>
    </location>
</feature>
<keyword evidence="3 7" id="KW-0812">Transmembrane</keyword>
<evidence type="ECO:0000256" key="1">
    <source>
        <dbReference type="ARBA" id="ARBA00004651"/>
    </source>
</evidence>
<proteinExistence type="inferred from homology"/>
<sequence>MKGIRLLLKNAFRSAGRNKSQIIGLSLLVMLVSLVISLLSATTTRIIEAYKDLNTKSNLRDVVMEVNPNDRIKLEDENNEKNWYMDFDESALANNQELYQQYLMNQLSFEYGFDWSRTEGRTLASTTINNNDLKIKALAKTNGTSNAVDSLVISKGRNIENKNEIIVGESFAKKHNIELGSIVRVQEDKFGNSFLVNQSSDTEMVKEIEGLKIKEILDIGKYANMVWFEVVGYGSSADFATPLLDQTSVITNIASEVIVYLDPTMFGLEIAPYEFSDKVTKGIYNRNMYTYVIANSPIVVTSESDKESYYSIKFRDGYDQNLIDTINNKYKAYASIGVSTNYFFDNNDEAYTFSGRIKTFETVIIAYNTTSIILLVTIISIASLTILLITKKQIDQQRRQIGCLKALGYKKREVINNFIAAPLIVSVIGSLLGYVISIFLEYVVVNSFSLYFNVSFYDFQFNVFSFLSGLLLVWILLTVLSFIIGYSVIKTSALTLLKGGDDKAISKFGTKMKLITAKGSFNTRLRTALTITSLGKLAGVSATMLLGTTLMTTTIVAPKVMKDNMTATFNGMNYENLVEYEQPLANNPLSFYKTYNPNKVDGWGFDINDSSNKKIDMNYDSTTAKLPSWTGLPVTTDGNFIDYDKMFDDLYKGKIDNSFYAFDVTESNSYSWSKMSYLNWKNLSTDFLRVLDRIVPDSYQSLAIGTLLSQWPDHSKLLEFVGVHDAKTYLLNMLWFYNKYTQGLKIEYNPITVKDNISIDVTLAQKQLDKKFTKKEMKVFWTPEVTPEFKIDQNAYSADFVPIESNYFNSIHDITEDTIDKMLNDNKNEELLQINYLLTIWFGATFGNRMSTAILETTYSRAPYFVQEYIKNSWEENKNYNIAFNLNPFDYDTEEMGTMLNTQFKNRNSENETLKVYGVNKNTNLVSLQDKKGLDLKNNLFALNSNTTPIIINQTTAIKSGLKNGDKINLKVFKELLSKDGEAIEFDGTKNKEEINLGFESENTYYKTQSVSGYFSTKNKTFADTTKIGILPPIPSSVASGSYSSYKLTGDSATVSTNQTQIHKAYSDGNIAIQSYDDNYEFEIVGIQNGYGQPQAWISNDVANEVMGYDLIEKFNFEQWFSKEYLNIPEFYNSNFLGKNGQELENIFNETIGKYEEFKELLNSEDEEISFAANKINELFKKLYPIYNYKYSPNPEILDLIKGFSTSQKFGDFSSQGLNGNFEFKKVDPECNDQETNCEMEVDPTKFVEGFGIGSLKTMMPMEQTRQILGQITDLVNMIIIMFMVIALIVSTTIILLTTSLIIYENKQFIATMKTLGYSNGYVVKQILSTYIWAVLAMFTIGFIVGWYLFEYAALFLALNTSWVLPVQFAWYLPVGVLGVLSGICLLTFGVGWSNIQKINPVVALSIKD</sequence>
<dbReference type="PATRIC" id="fig|1276246.3.peg.928"/>
<dbReference type="eggNOG" id="COG0577">
    <property type="taxonomic scope" value="Bacteria"/>
</dbReference>
<dbReference type="InterPro" id="IPR003838">
    <property type="entry name" value="ABC3_permease_C"/>
</dbReference>
<evidence type="ECO:0000313" key="9">
    <source>
        <dbReference type="EMBL" id="AHI53272.1"/>
    </source>
</evidence>
<gene>
    <name evidence="9" type="ORF">SCULI_v1c09320</name>
</gene>
<feature type="domain" description="ABC3 transporter permease C-terminal" evidence="8">
    <location>
        <begin position="1281"/>
        <end position="1401"/>
    </location>
</feature>
<feature type="transmembrane region" description="Helical" evidence="7">
    <location>
        <begin position="1275"/>
        <end position="1304"/>
    </location>
</feature>
<evidence type="ECO:0000256" key="6">
    <source>
        <dbReference type="ARBA" id="ARBA00038076"/>
    </source>
</evidence>
<feature type="domain" description="ABC3 transporter permease C-terminal" evidence="8">
    <location>
        <begin position="372"/>
        <end position="492"/>
    </location>
</feature>
<dbReference type="GO" id="GO:0022857">
    <property type="term" value="F:transmembrane transporter activity"/>
    <property type="evidence" value="ECO:0007669"/>
    <property type="project" value="TreeGrafter"/>
</dbReference>
<comment type="similarity">
    <text evidence="6">Belongs to the ABC-4 integral membrane protein family.</text>
</comment>
<dbReference type="Pfam" id="PF02687">
    <property type="entry name" value="FtsX"/>
    <property type="match status" value="2"/>
</dbReference>
<evidence type="ECO:0000313" key="10">
    <source>
        <dbReference type="Proteomes" id="UP000019267"/>
    </source>
</evidence>
<feature type="transmembrane region" description="Helical" evidence="7">
    <location>
        <begin position="21"/>
        <end position="41"/>
    </location>
</feature>
<keyword evidence="5 7" id="KW-0472">Membrane</keyword>
<evidence type="ECO:0000256" key="5">
    <source>
        <dbReference type="ARBA" id="ARBA00023136"/>
    </source>
</evidence>